<keyword evidence="7 12" id="KW-1133">Transmembrane helix</keyword>
<organism evidence="14 15">
    <name type="scientific">Peribacillus deserti</name>
    <dbReference type="NCBI Taxonomy" id="673318"/>
    <lineage>
        <taxon>Bacteria</taxon>
        <taxon>Bacillati</taxon>
        <taxon>Bacillota</taxon>
        <taxon>Bacilli</taxon>
        <taxon>Bacillales</taxon>
        <taxon>Bacillaceae</taxon>
        <taxon>Peribacillus</taxon>
    </lineage>
</organism>
<dbReference type="GO" id="GO:0032977">
    <property type="term" value="F:membrane insertase activity"/>
    <property type="evidence" value="ECO:0007669"/>
    <property type="project" value="InterPro"/>
</dbReference>
<keyword evidence="4 12" id="KW-0812">Transmembrane</keyword>
<dbReference type="InterPro" id="IPR023060">
    <property type="entry name" value="YidC/YidC1/YidC2_Firmicutes"/>
</dbReference>
<evidence type="ECO:0000256" key="6">
    <source>
        <dbReference type="ARBA" id="ARBA00022927"/>
    </source>
</evidence>
<keyword evidence="2 12" id="KW-0813">Transport</keyword>
<sequence length="262" mass="29319">MNKWIFSVPALLLLVLSLSGCSQDGSASGSFFKDIFIAPMSASIEFSASLLHGNYGLSIIFMTLIIRLVLMPLSLKQMKTQSEMKQKMEGFKPELTALQNKIKTEKDLVKRKKHQQEMAGLYQKHGVNPLNMGCLPVLIQMPILMGFYYAIKGSQHIASHSFLWFNLGHADHILAVVAGIIYYLQFRVSLKNMPVEQQNSMKLMGLMSPAMILLFSFNAPAALPLYWSVGGLFLMLQTELGRRLTKNTKKPLPAQEPVTPVK</sequence>
<comment type="similarity">
    <text evidence="12">Belongs to the OXA1/ALB3/YidC family. Type 2 subfamily.</text>
</comment>
<dbReference type="AlphaFoldDB" id="A0A2N5LZU9"/>
<keyword evidence="5 12" id="KW-0732">Signal</keyword>
<gene>
    <name evidence="12" type="primary">yidC</name>
    <name evidence="14" type="ORF">CUU66_22790</name>
</gene>
<dbReference type="GO" id="GO:0015031">
    <property type="term" value="P:protein transport"/>
    <property type="evidence" value="ECO:0007669"/>
    <property type="project" value="UniProtKB-KW"/>
</dbReference>
<feature type="transmembrane region" description="Helical" evidence="12">
    <location>
        <begin position="163"/>
        <end position="184"/>
    </location>
</feature>
<feature type="transmembrane region" description="Helical" evidence="12">
    <location>
        <begin position="130"/>
        <end position="151"/>
    </location>
</feature>
<evidence type="ECO:0000256" key="1">
    <source>
        <dbReference type="ARBA" id="ARBA00004651"/>
    </source>
</evidence>
<keyword evidence="3 12" id="KW-1003">Cell membrane</keyword>
<dbReference type="InterPro" id="IPR047196">
    <property type="entry name" value="YidC_ALB_C"/>
</dbReference>
<evidence type="ECO:0000256" key="4">
    <source>
        <dbReference type="ARBA" id="ARBA00022692"/>
    </source>
</evidence>
<keyword evidence="9" id="KW-0564">Palmitate</keyword>
<keyword evidence="8 12" id="KW-0472">Membrane</keyword>
<dbReference type="PRINTS" id="PR00701">
    <property type="entry name" value="60KDINNERMP"/>
</dbReference>
<dbReference type="Proteomes" id="UP000234748">
    <property type="component" value="Unassembled WGS sequence"/>
</dbReference>
<comment type="function">
    <text evidence="12">Required for the insertion and/or proper folding and/or complex formation of integral membrane proteins into the membrane. Involved in integration of membrane proteins that insert both dependently and independently of the Sec translocase complex, as well as at least some lipoproteins.</text>
</comment>
<dbReference type="NCBIfam" id="TIGR03592">
    <property type="entry name" value="yidC_oxa1_cterm"/>
    <property type="match status" value="1"/>
</dbReference>
<dbReference type="CDD" id="cd20070">
    <property type="entry name" value="5TM_YidC_Alb3"/>
    <property type="match status" value="1"/>
</dbReference>
<comment type="caution">
    <text evidence="14">The sequence shown here is derived from an EMBL/GenBank/DDBJ whole genome shotgun (WGS) entry which is preliminary data.</text>
</comment>
<keyword evidence="15" id="KW-1185">Reference proteome</keyword>
<dbReference type="PANTHER" id="PTHR12428:SF65">
    <property type="entry name" value="CYTOCHROME C OXIDASE ASSEMBLY PROTEIN COX18, MITOCHONDRIAL"/>
    <property type="match status" value="1"/>
</dbReference>
<evidence type="ECO:0000256" key="7">
    <source>
        <dbReference type="ARBA" id="ARBA00022989"/>
    </source>
</evidence>
<proteinExistence type="inferred from homology"/>
<evidence type="ECO:0000313" key="15">
    <source>
        <dbReference type="Proteomes" id="UP000234748"/>
    </source>
</evidence>
<dbReference type="PROSITE" id="PS51257">
    <property type="entry name" value="PROKAR_LIPOPROTEIN"/>
    <property type="match status" value="1"/>
</dbReference>
<evidence type="ECO:0000256" key="10">
    <source>
        <dbReference type="ARBA" id="ARBA00023186"/>
    </source>
</evidence>
<protein>
    <recommendedName>
        <fullName evidence="12">Membrane protein insertase YidC</fullName>
    </recommendedName>
    <alternativeName>
        <fullName evidence="12">Foldase YidC</fullName>
    </alternativeName>
    <alternativeName>
        <fullName evidence="12">Membrane integrase YidC</fullName>
    </alternativeName>
    <alternativeName>
        <fullName evidence="12">Membrane protein YidC</fullName>
    </alternativeName>
</protein>
<name>A0A2N5LZU9_9BACI</name>
<comment type="subcellular location">
    <subcellularLocation>
        <location evidence="1 12">Cell membrane</location>
        <topology evidence="1 12">Multi-pass membrane protein</topology>
    </subcellularLocation>
</comment>
<evidence type="ECO:0000313" key="14">
    <source>
        <dbReference type="EMBL" id="PLT27646.1"/>
    </source>
</evidence>
<feature type="transmembrane region" description="Helical" evidence="12">
    <location>
        <begin position="205"/>
        <end position="227"/>
    </location>
</feature>
<keyword evidence="10 12" id="KW-0143">Chaperone</keyword>
<dbReference type="HAMAP" id="MF_01811">
    <property type="entry name" value="YidC_type2"/>
    <property type="match status" value="1"/>
</dbReference>
<dbReference type="RefSeq" id="WP_101645690.1">
    <property type="nucleotide sequence ID" value="NZ_PGUY01000087.1"/>
</dbReference>
<evidence type="ECO:0000259" key="13">
    <source>
        <dbReference type="Pfam" id="PF02096"/>
    </source>
</evidence>
<dbReference type="InterPro" id="IPR028055">
    <property type="entry name" value="YidC/Oxa/ALB_C"/>
</dbReference>
<keyword evidence="6 12" id="KW-0653">Protein transport</keyword>
<dbReference type="PANTHER" id="PTHR12428">
    <property type="entry name" value="OXA1"/>
    <property type="match status" value="1"/>
</dbReference>
<feature type="domain" description="Membrane insertase YidC/Oxa/ALB C-terminal" evidence="13">
    <location>
        <begin position="55"/>
        <end position="238"/>
    </location>
</feature>
<dbReference type="Pfam" id="PF02096">
    <property type="entry name" value="60KD_IMP"/>
    <property type="match status" value="1"/>
</dbReference>
<dbReference type="OrthoDB" id="9780552at2"/>
<feature type="transmembrane region" description="Helical" evidence="12">
    <location>
        <begin position="53"/>
        <end position="75"/>
    </location>
</feature>
<evidence type="ECO:0000256" key="12">
    <source>
        <dbReference type="HAMAP-Rule" id="MF_01811"/>
    </source>
</evidence>
<evidence type="ECO:0000256" key="5">
    <source>
        <dbReference type="ARBA" id="ARBA00022729"/>
    </source>
</evidence>
<evidence type="ECO:0000256" key="2">
    <source>
        <dbReference type="ARBA" id="ARBA00022448"/>
    </source>
</evidence>
<evidence type="ECO:0000256" key="8">
    <source>
        <dbReference type="ARBA" id="ARBA00023136"/>
    </source>
</evidence>
<dbReference type="GO" id="GO:0005886">
    <property type="term" value="C:plasma membrane"/>
    <property type="evidence" value="ECO:0007669"/>
    <property type="project" value="UniProtKB-SubCell"/>
</dbReference>
<dbReference type="InterPro" id="IPR001708">
    <property type="entry name" value="YidC/ALB3/OXA1/COX18"/>
</dbReference>
<keyword evidence="11 12" id="KW-0449">Lipoprotein</keyword>
<dbReference type="GO" id="GO:0051205">
    <property type="term" value="P:protein insertion into membrane"/>
    <property type="evidence" value="ECO:0007669"/>
    <property type="project" value="TreeGrafter"/>
</dbReference>
<evidence type="ECO:0000256" key="11">
    <source>
        <dbReference type="ARBA" id="ARBA00023288"/>
    </source>
</evidence>
<evidence type="ECO:0000256" key="9">
    <source>
        <dbReference type="ARBA" id="ARBA00023139"/>
    </source>
</evidence>
<accession>A0A2N5LZU9</accession>
<dbReference type="EMBL" id="PGUY01000087">
    <property type="protein sequence ID" value="PLT27646.1"/>
    <property type="molecule type" value="Genomic_DNA"/>
</dbReference>
<evidence type="ECO:0000256" key="3">
    <source>
        <dbReference type="ARBA" id="ARBA00022475"/>
    </source>
</evidence>
<reference evidence="14 15" key="1">
    <citation type="submission" date="2017-11" db="EMBL/GenBank/DDBJ databases">
        <title>Comparitive Functional Genomics of Dry Heat Resistant strains isolated from the Viking Spacecraft.</title>
        <authorList>
            <person name="Seuylemezian A."/>
            <person name="Cooper K."/>
            <person name="Vaishampayan P."/>
        </authorList>
    </citation>
    <scope>NUCLEOTIDE SEQUENCE [LARGE SCALE GENOMIC DNA]</scope>
    <source>
        <strain evidence="14 15">V1-29</strain>
    </source>
</reference>